<keyword evidence="2 4" id="KW-0456">Lyase</keyword>
<evidence type="ECO:0000313" key="5">
    <source>
        <dbReference type="Proteomes" id="UP000636938"/>
    </source>
</evidence>
<evidence type="ECO:0000256" key="1">
    <source>
        <dbReference type="ARBA" id="ARBA00022729"/>
    </source>
</evidence>
<keyword evidence="5" id="KW-1185">Reference proteome</keyword>
<organism evidence="4 5">
    <name type="scientific">Stenotrophomonas lacuserhaii</name>
    <dbReference type="NCBI Taxonomy" id="2760084"/>
    <lineage>
        <taxon>Bacteria</taxon>
        <taxon>Pseudomonadati</taxon>
        <taxon>Pseudomonadota</taxon>
        <taxon>Gammaproteobacteria</taxon>
        <taxon>Lysobacterales</taxon>
        <taxon>Lysobacteraceae</taxon>
        <taxon>Stenotrophomonas</taxon>
    </lineage>
</organism>
<dbReference type="InterPro" id="IPR008397">
    <property type="entry name" value="Alginate_lyase_dom"/>
</dbReference>
<dbReference type="EMBL" id="JACSQS010000013">
    <property type="protein sequence ID" value="MBD7955054.1"/>
    <property type="molecule type" value="Genomic_DNA"/>
</dbReference>
<feature type="domain" description="Alginate lyase" evidence="3">
    <location>
        <begin position="104"/>
        <end position="207"/>
    </location>
</feature>
<dbReference type="InterPro" id="IPR008929">
    <property type="entry name" value="Chondroitin_lyas"/>
</dbReference>
<comment type="caution">
    <text evidence="4">The sequence shown here is derived from an EMBL/GenBank/DDBJ whole genome shotgun (WGS) entry which is preliminary data.</text>
</comment>
<protein>
    <submittedName>
        <fullName evidence="4">Alginate lyase family protein</fullName>
    </submittedName>
</protein>
<dbReference type="Proteomes" id="UP000636938">
    <property type="component" value="Unassembled WGS sequence"/>
</dbReference>
<dbReference type="GO" id="GO:0042597">
    <property type="term" value="C:periplasmic space"/>
    <property type="evidence" value="ECO:0007669"/>
    <property type="project" value="InterPro"/>
</dbReference>
<keyword evidence="1" id="KW-0732">Signal</keyword>
<sequence length="304" mass="33489">MGIVTRYKGPSADSTFSTLDAAKVEQQKPVRDILNRPVMQLNRLADSYGRAPRDRRGGIAHCISRLLDQMAQKKFLTGTTTKEDYYYRDWLMVAITTSVLALDDVDLDGAISAATRQWLSDTLRASDAFYESQPVDNHLYWHGLSMMLGGVLLQDRARVRLGESILDRGIKGIGAEGHLQAELARGKRALHYHLFAAIPLAAMAEIAGSPAQTPALRRLVETTLADMSRPDGGEIGRKSGDQLPSDAIRGLRVVANFVPESGVSHDYFVKTLPEEAKGFFFLGGDVQRFGRVVSKARSIWTAMP</sequence>
<evidence type="ECO:0000259" key="3">
    <source>
        <dbReference type="Pfam" id="PF05426"/>
    </source>
</evidence>
<dbReference type="GO" id="GO:0016829">
    <property type="term" value="F:lyase activity"/>
    <property type="evidence" value="ECO:0007669"/>
    <property type="project" value="UniProtKB-KW"/>
</dbReference>
<proteinExistence type="predicted"/>
<dbReference type="Pfam" id="PF05426">
    <property type="entry name" value="Alginate_lyase"/>
    <property type="match status" value="1"/>
</dbReference>
<dbReference type="AlphaFoldDB" id="A0A8X8K4C4"/>
<evidence type="ECO:0000313" key="4">
    <source>
        <dbReference type="EMBL" id="MBD7955054.1"/>
    </source>
</evidence>
<reference evidence="4 5" key="1">
    <citation type="submission" date="2020-08" db="EMBL/GenBank/DDBJ databases">
        <title>A Genomic Blueprint of the Chicken Gut Microbiome.</title>
        <authorList>
            <person name="Gilroy R."/>
            <person name="Ravi A."/>
            <person name="Getino M."/>
            <person name="Pursley I."/>
            <person name="Horton D.L."/>
            <person name="Alikhan N.-F."/>
            <person name="Baker D."/>
            <person name="Gharbi K."/>
            <person name="Hall N."/>
            <person name="Watson M."/>
            <person name="Adriaenssens E.M."/>
            <person name="Foster-Nyarko E."/>
            <person name="Jarju S."/>
            <person name="Secka A."/>
            <person name="Antonio M."/>
            <person name="Oren A."/>
            <person name="Chaudhuri R."/>
            <person name="La Ragione R.M."/>
            <person name="Hildebrand F."/>
            <person name="Pallen M.J."/>
        </authorList>
    </citation>
    <scope>NUCLEOTIDE SEQUENCE [LARGE SCALE GENOMIC DNA]</scope>
    <source>
        <strain evidence="4 5">Sa5BUN4</strain>
    </source>
</reference>
<dbReference type="RefSeq" id="WP_191771125.1">
    <property type="nucleotide sequence ID" value="NZ_JACSQS010000013.1"/>
</dbReference>
<accession>A0A8X8K4C4</accession>
<gene>
    <name evidence="4" type="ORF">H9654_12675</name>
</gene>
<name>A0A8X8K4C4_9GAMM</name>
<evidence type="ECO:0000256" key="2">
    <source>
        <dbReference type="ARBA" id="ARBA00023239"/>
    </source>
</evidence>
<dbReference type="Gene3D" id="1.50.10.100">
    <property type="entry name" value="Chondroitin AC/alginate lyase"/>
    <property type="match status" value="1"/>
</dbReference>
<dbReference type="SUPFAM" id="SSF48230">
    <property type="entry name" value="Chondroitin AC/alginate lyase"/>
    <property type="match status" value="1"/>
</dbReference>